<dbReference type="InterPro" id="IPR011009">
    <property type="entry name" value="Kinase-like_dom_sf"/>
</dbReference>
<organism evidence="8 9">
    <name type="scientific">Porites evermanni</name>
    <dbReference type="NCBI Taxonomy" id="104178"/>
    <lineage>
        <taxon>Eukaryota</taxon>
        <taxon>Metazoa</taxon>
        <taxon>Cnidaria</taxon>
        <taxon>Anthozoa</taxon>
        <taxon>Hexacorallia</taxon>
        <taxon>Scleractinia</taxon>
        <taxon>Fungiina</taxon>
        <taxon>Poritidae</taxon>
        <taxon>Porites</taxon>
    </lineage>
</organism>
<keyword evidence="3" id="KW-0418">Kinase</keyword>
<keyword evidence="9" id="KW-1185">Reference proteome</keyword>
<comment type="catalytic activity">
    <reaction evidence="6">
        <text>L-threonyl-[protein] + ATP = O-phospho-L-threonyl-[protein] + ADP + H(+)</text>
        <dbReference type="Rhea" id="RHEA:46608"/>
        <dbReference type="Rhea" id="RHEA-COMP:11060"/>
        <dbReference type="Rhea" id="RHEA-COMP:11605"/>
        <dbReference type="ChEBI" id="CHEBI:15378"/>
        <dbReference type="ChEBI" id="CHEBI:30013"/>
        <dbReference type="ChEBI" id="CHEBI:30616"/>
        <dbReference type="ChEBI" id="CHEBI:61977"/>
        <dbReference type="ChEBI" id="CHEBI:456216"/>
        <dbReference type="EC" id="2.7.12.2"/>
    </reaction>
</comment>
<dbReference type="EMBL" id="CALNXI010000016">
    <property type="protein sequence ID" value="CAH3014900.1"/>
    <property type="molecule type" value="Genomic_DNA"/>
</dbReference>
<evidence type="ECO:0000313" key="8">
    <source>
        <dbReference type="EMBL" id="CAH3014900.1"/>
    </source>
</evidence>
<evidence type="ECO:0000313" key="9">
    <source>
        <dbReference type="Proteomes" id="UP001159427"/>
    </source>
</evidence>
<proteinExistence type="predicted"/>
<comment type="catalytic activity">
    <reaction evidence="7">
        <text>L-tyrosyl-[protein] + ATP = O-phospho-L-tyrosyl-[protein] + ADP + H(+)</text>
        <dbReference type="Rhea" id="RHEA:10596"/>
        <dbReference type="Rhea" id="RHEA-COMP:10136"/>
        <dbReference type="Rhea" id="RHEA-COMP:20101"/>
        <dbReference type="ChEBI" id="CHEBI:15378"/>
        <dbReference type="ChEBI" id="CHEBI:30616"/>
        <dbReference type="ChEBI" id="CHEBI:46858"/>
        <dbReference type="ChEBI" id="CHEBI:61978"/>
        <dbReference type="ChEBI" id="CHEBI:456216"/>
        <dbReference type="EC" id="2.7.12.2"/>
    </reaction>
</comment>
<dbReference type="PANTHER" id="PTHR48013:SF9">
    <property type="entry name" value="DUAL SPECIFICITY MITOGEN-ACTIVATED PROTEIN KINASE KINASE 5"/>
    <property type="match status" value="1"/>
</dbReference>
<comment type="caution">
    <text evidence="8">The sequence shown here is derived from an EMBL/GenBank/DDBJ whole genome shotgun (WGS) entry which is preliminary data.</text>
</comment>
<evidence type="ECO:0000256" key="7">
    <source>
        <dbReference type="ARBA" id="ARBA00051693"/>
    </source>
</evidence>
<accession>A0ABN8LIX2</accession>
<feature type="non-terminal residue" evidence="8">
    <location>
        <position position="1"/>
    </location>
</feature>
<comment type="catalytic activity">
    <reaction evidence="5">
        <text>L-seryl-[protein] + ATP = O-phospho-L-seryl-[protein] + ADP + H(+)</text>
        <dbReference type="Rhea" id="RHEA:17989"/>
        <dbReference type="Rhea" id="RHEA-COMP:9863"/>
        <dbReference type="Rhea" id="RHEA-COMP:11604"/>
        <dbReference type="ChEBI" id="CHEBI:15378"/>
        <dbReference type="ChEBI" id="CHEBI:29999"/>
        <dbReference type="ChEBI" id="CHEBI:30616"/>
        <dbReference type="ChEBI" id="CHEBI:83421"/>
        <dbReference type="ChEBI" id="CHEBI:456216"/>
        <dbReference type="EC" id="2.7.12.2"/>
    </reaction>
</comment>
<dbReference type="Proteomes" id="UP001159427">
    <property type="component" value="Unassembled WGS sequence"/>
</dbReference>
<dbReference type="Gene3D" id="1.10.510.10">
    <property type="entry name" value="Transferase(Phosphotransferase) domain 1"/>
    <property type="match status" value="1"/>
</dbReference>
<sequence length="101" mass="11082">LQESHGGAETFLPIALLQCIVHENAPCLPADKFSPSIVNFVSQCMQKSPSARPTPEAVMTHPFIASNDDGNVDIISMWVCRQPEQRRSRDQSLDSPTSESS</sequence>
<evidence type="ECO:0000256" key="3">
    <source>
        <dbReference type="ARBA" id="ARBA00022777"/>
    </source>
</evidence>
<evidence type="ECO:0000256" key="1">
    <source>
        <dbReference type="ARBA" id="ARBA00022679"/>
    </source>
</evidence>
<gene>
    <name evidence="8" type="ORF">PEVE_00008781</name>
</gene>
<dbReference type="PANTHER" id="PTHR48013">
    <property type="entry name" value="DUAL SPECIFICITY MITOGEN-ACTIVATED PROTEIN KINASE KINASE 5-RELATED"/>
    <property type="match status" value="1"/>
</dbReference>
<evidence type="ECO:0000256" key="5">
    <source>
        <dbReference type="ARBA" id="ARBA00049014"/>
    </source>
</evidence>
<name>A0ABN8LIX2_9CNID</name>
<keyword evidence="4" id="KW-0067">ATP-binding</keyword>
<reference evidence="8 9" key="1">
    <citation type="submission" date="2022-05" db="EMBL/GenBank/DDBJ databases">
        <authorList>
            <consortium name="Genoscope - CEA"/>
            <person name="William W."/>
        </authorList>
    </citation>
    <scope>NUCLEOTIDE SEQUENCE [LARGE SCALE GENOMIC DNA]</scope>
</reference>
<keyword evidence="2" id="KW-0547">Nucleotide-binding</keyword>
<keyword evidence="1" id="KW-0808">Transferase</keyword>
<evidence type="ECO:0000256" key="2">
    <source>
        <dbReference type="ARBA" id="ARBA00022741"/>
    </source>
</evidence>
<protein>
    <submittedName>
        <fullName evidence="8">Uncharacterized protein</fullName>
    </submittedName>
</protein>
<evidence type="ECO:0000256" key="4">
    <source>
        <dbReference type="ARBA" id="ARBA00022840"/>
    </source>
</evidence>
<evidence type="ECO:0000256" key="6">
    <source>
        <dbReference type="ARBA" id="ARBA00049299"/>
    </source>
</evidence>
<dbReference type="SUPFAM" id="SSF56112">
    <property type="entry name" value="Protein kinase-like (PK-like)"/>
    <property type="match status" value="1"/>
</dbReference>